<evidence type="ECO:0000313" key="2">
    <source>
        <dbReference type="Proteomes" id="UP000298493"/>
    </source>
</evidence>
<dbReference type="AlphaFoldDB" id="A0A4Z1PGS3"/>
<evidence type="ECO:0000313" key="1">
    <source>
        <dbReference type="EMBL" id="TID20824.1"/>
    </source>
</evidence>
<protein>
    <submittedName>
        <fullName evidence="1">Uncharacterized protein</fullName>
    </submittedName>
</protein>
<keyword evidence="2" id="KW-1185">Reference proteome</keyword>
<gene>
    <name evidence="1" type="ORF">E6O75_ATG05589</name>
</gene>
<comment type="caution">
    <text evidence="1">The sequence shown here is derived from an EMBL/GenBank/DDBJ whole genome shotgun (WGS) entry which is preliminary data.</text>
</comment>
<dbReference type="Proteomes" id="UP000298493">
    <property type="component" value="Unassembled WGS sequence"/>
</dbReference>
<accession>A0A4Z1PGS3</accession>
<proteinExistence type="predicted"/>
<organism evidence="1 2">
    <name type="scientific">Venturia nashicola</name>
    <dbReference type="NCBI Taxonomy" id="86259"/>
    <lineage>
        <taxon>Eukaryota</taxon>
        <taxon>Fungi</taxon>
        <taxon>Dikarya</taxon>
        <taxon>Ascomycota</taxon>
        <taxon>Pezizomycotina</taxon>
        <taxon>Dothideomycetes</taxon>
        <taxon>Pleosporomycetidae</taxon>
        <taxon>Venturiales</taxon>
        <taxon>Venturiaceae</taxon>
        <taxon>Venturia</taxon>
    </lineage>
</organism>
<dbReference type="EMBL" id="SNSC02000010">
    <property type="protein sequence ID" value="TID20824.1"/>
    <property type="molecule type" value="Genomic_DNA"/>
</dbReference>
<name>A0A4Z1PGS3_9PEZI</name>
<sequence>MRHFMEKTLISDHFLITKILLVSISRRRIGVCRPETERKDMIFKNESFISSTNSCGSWESMIAVSMQGFGCTEEHWQLLRFSPAAPSLQTKRPLQIKVILHRKYDIVWWMLVFVESGENALPTSALASPTNLSGRSDLGGPLKPQPSGHLHLFPPLPTFHSTVWPSDSPQFRETHYALKFSAWCPWRLPSYTLRTATIRASVGDPQQPTS</sequence>
<reference evidence="1 2" key="1">
    <citation type="submission" date="2019-04" db="EMBL/GenBank/DDBJ databases">
        <title>High contiguity whole genome sequence and gene annotation resource for two Venturia nashicola isolates.</title>
        <authorList>
            <person name="Prokchorchik M."/>
            <person name="Won K."/>
            <person name="Lee Y."/>
            <person name="Choi E.D."/>
            <person name="Segonzac C."/>
            <person name="Sohn K.H."/>
        </authorList>
    </citation>
    <scope>NUCLEOTIDE SEQUENCE [LARGE SCALE GENOMIC DNA]</scope>
    <source>
        <strain evidence="1 2">PRI2</strain>
    </source>
</reference>